<protein>
    <submittedName>
        <fullName evidence="2">Uncharacterized protein</fullName>
    </submittedName>
</protein>
<organism evidence="2 3">
    <name type="scientific">Paractinoplanes brasiliensis</name>
    <dbReference type="NCBI Taxonomy" id="52695"/>
    <lineage>
        <taxon>Bacteria</taxon>
        <taxon>Bacillati</taxon>
        <taxon>Actinomycetota</taxon>
        <taxon>Actinomycetes</taxon>
        <taxon>Micromonosporales</taxon>
        <taxon>Micromonosporaceae</taxon>
        <taxon>Paractinoplanes</taxon>
    </lineage>
</organism>
<keyword evidence="1" id="KW-0812">Transmembrane</keyword>
<keyword evidence="1" id="KW-1133">Transmembrane helix</keyword>
<keyword evidence="1" id="KW-0472">Membrane</keyword>
<dbReference type="OrthoDB" id="3280889at2"/>
<dbReference type="AlphaFoldDB" id="A0A4R6JW83"/>
<comment type="caution">
    <text evidence="2">The sequence shown here is derived from an EMBL/GenBank/DDBJ whole genome shotgun (WGS) entry which is preliminary data.</text>
</comment>
<gene>
    <name evidence="2" type="ORF">C8E87_4242</name>
</gene>
<feature type="transmembrane region" description="Helical" evidence="1">
    <location>
        <begin position="53"/>
        <end position="74"/>
    </location>
</feature>
<proteinExistence type="predicted"/>
<dbReference type="RefSeq" id="WP_133874691.1">
    <property type="nucleotide sequence ID" value="NZ_BOMD01000007.1"/>
</dbReference>
<feature type="transmembrane region" description="Helical" evidence="1">
    <location>
        <begin position="136"/>
        <end position="156"/>
    </location>
</feature>
<accession>A0A4R6JW83</accession>
<feature type="transmembrane region" description="Helical" evidence="1">
    <location>
        <begin position="223"/>
        <end position="241"/>
    </location>
</feature>
<feature type="transmembrane region" description="Helical" evidence="1">
    <location>
        <begin position="194"/>
        <end position="217"/>
    </location>
</feature>
<reference evidence="2 3" key="1">
    <citation type="submission" date="2019-03" db="EMBL/GenBank/DDBJ databases">
        <title>Sequencing the genomes of 1000 actinobacteria strains.</title>
        <authorList>
            <person name="Klenk H.-P."/>
        </authorList>
    </citation>
    <scope>NUCLEOTIDE SEQUENCE [LARGE SCALE GENOMIC DNA]</scope>
    <source>
        <strain evidence="2 3">DSM 43805</strain>
    </source>
</reference>
<evidence type="ECO:0000313" key="3">
    <source>
        <dbReference type="Proteomes" id="UP000294901"/>
    </source>
</evidence>
<feature type="transmembrane region" description="Helical" evidence="1">
    <location>
        <begin position="86"/>
        <end position="102"/>
    </location>
</feature>
<evidence type="ECO:0000313" key="2">
    <source>
        <dbReference type="EMBL" id="TDO40527.1"/>
    </source>
</evidence>
<sequence length="448" mass="48829">MPTLAVPAFALTWWAACYLIGRDPRRPAALRAAGALLTYAAGVAVWTVEPRGVAAQVLLCLPALLWAGAAVALLPSSVPERRQIDLGWMILAGVFLVMLIALPASGRLVSLAPLAGGLVLLWRFRDQVRPPMLTGALTVAATLYALGLAALLLPSALGPSGLVLAAIGLDLLILGFLIAVSDTLDVGERLRPDLVRSATAAAVVTVLVGGPVALTLLAVDDTIVTVLQFSLVAAVMSIVGLEGPVRRGLDLIAFRGEERLRRDRSALLLLAEALPRHRQRHRLLATGEQEFLRFARQALDNYGDLGRLMRSPLTDLPAVDRRLTGRALDQPLERAVELRALIKDKIDGLRPPGPFETTDEWRHYNALHFCTVLGLNPYGRKLRTDGLERDARQALDWMRRYVPRGTLRRWQNEAAALVAARLWDELVTTDPRLIARQRGNRTAPTRST</sequence>
<dbReference type="EMBL" id="SNWR01000001">
    <property type="protein sequence ID" value="TDO40527.1"/>
    <property type="molecule type" value="Genomic_DNA"/>
</dbReference>
<keyword evidence="3" id="KW-1185">Reference proteome</keyword>
<evidence type="ECO:0000256" key="1">
    <source>
        <dbReference type="SAM" id="Phobius"/>
    </source>
</evidence>
<feature type="transmembrane region" description="Helical" evidence="1">
    <location>
        <begin position="28"/>
        <end position="47"/>
    </location>
</feature>
<feature type="transmembrane region" description="Helical" evidence="1">
    <location>
        <begin position="6"/>
        <end position="21"/>
    </location>
</feature>
<dbReference type="Proteomes" id="UP000294901">
    <property type="component" value="Unassembled WGS sequence"/>
</dbReference>
<feature type="transmembrane region" description="Helical" evidence="1">
    <location>
        <begin position="162"/>
        <end position="182"/>
    </location>
</feature>
<name>A0A4R6JW83_9ACTN</name>